<reference evidence="1" key="2">
    <citation type="journal article" date="2021" name="Genome Biol. Evol.">
        <title>Developing a high-quality reference genome for a parasitic bivalve with doubly uniparental inheritance (Bivalvia: Unionida).</title>
        <authorList>
            <person name="Smith C.H."/>
        </authorList>
    </citation>
    <scope>NUCLEOTIDE SEQUENCE</scope>
    <source>
        <strain evidence="1">CHS0354</strain>
        <tissue evidence="1">Mantle</tissue>
    </source>
</reference>
<reference evidence="1" key="1">
    <citation type="journal article" date="2021" name="Genome Biol. Evol.">
        <title>A High-Quality Reference Genome for a Parasitic Bivalve with Doubly Uniparental Inheritance (Bivalvia: Unionida).</title>
        <authorList>
            <person name="Smith C.H."/>
        </authorList>
    </citation>
    <scope>NUCLEOTIDE SEQUENCE</scope>
    <source>
        <strain evidence="1">CHS0354</strain>
    </source>
</reference>
<organism evidence="1 2">
    <name type="scientific">Potamilus streckersoni</name>
    <dbReference type="NCBI Taxonomy" id="2493646"/>
    <lineage>
        <taxon>Eukaryota</taxon>
        <taxon>Metazoa</taxon>
        <taxon>Spiralia</taxon>
        <taxon>Lophotrochozoa</taxon>
        <taxon>Mollusca</taxon>
        <taxon>Bivalvia</taxon>
        <taxon>Autobranchia</taxon>
        <taxon>Heteroconchia</taxon>
        <taxon>Palaeoheterodonta</taxon>
        <taxon>Unionida</taxon>
        <taxon>Unionoidea</taxon>
        <taxon>Unionidae</taxon>
        <taxon>Ambleminae</taxon>
        <taxon>Lampsilini</taxon>
        <taxon>Potamilus</taxon>
    </lineage>
</organism>
<sequence length="50" mass="5587">MHPLVKKFREMIVTIPVLREAAAMLAVIGNLKFQAVSTETGGRTARIYQE</sequence>
<name>A0AAE0SMW7_9BIVA</name>
<accession>A0AAE0SMW7</accession>
<evidence type="ECO:0000313" key="2">
    <source>
        <dbReference type="Proteomes" id="UP001195483"/>
    </source>
</evidence>
<gene>
    <name evidence="1" type="ORF">CHS0354_000397</name>
</gene>
<dbReference type="EMBL" id="JAEAOA010000080">
    <property type="protein sequence ID" value="KAK3594604.1"/>
    <property type="molecule type" value="Genomic_DNA"/>
</dbReference>
<reference evidence="1" key="3">
    <citation type="submission" date="2023-05" db="EMBL/GenBank/DDBJ databases">
        <authorList>
            <person name="Smith C.H."/>
        </authorList>
    </citation>
    <scope>NUCLEOTIDE SEQUENCE</scope>
    <source>
        <strain evidence="1">CHS0354</strain>
        <tissue evidence="1">Mantle</tissue>
    </source>
</reference>
<dbReference type="AlphaFoldDB" id="A0AAE0SMW7"/>
<comment type="caution">
    <text evidence="1">The sequence shown here is derived from an EMBL/GenBank/DDBJ whole genome shotgun (WGS) entry which is preliminary data.</text>
</comment>
<protein>
    <submittedName>
        <fullName evidence="1">Uncharacterized protein</fullName>
    </submittedName>
</protein>
<evidence type="ECO:0000313" key="1">
    <source>
        <dbReference type="EMBL" id="KAK3594604.1"/>
    </source>
</evidence>
<dbReference type="Proteomes" id="UP001195483">
    <property type="component" value="Unassembled WGS sequence"/>
</dbReference>
<proteinExistence type="predicted"/>
<keyword evidence="2" id="KW-1185">Reference proteome</keyword>